<dbReference type="Pfam" id="PF26292">
    <property type="entry name" value="PUA_elF2D"/>
    <property type="match status" value="1"/>
</dbReference>
<evidence type="ECO:0000259" key="5">
    <source>
        <dbReference type="PROSITE" id="PS51925"/>
    </source>
</evidence>
<dbReference type="InterPro" id="IPR004521">
    <property type="entry name" value="Uncharacterised_CHP00451"/>
</dbReference>
<evidence type="ECO:0000256" key="1">
    <source>
        <dbReference type="ARBA" id="ARBA00010359"/>
    </source>
</evidence>
<dbReference type="AlphaFoldDB" id="A0A286U812"/>
<feature type="domain" description="SUI1" evidence="4">
    <location>
        <begin position="519"/>
        <end position="591"/>
    </location>
</feature>
<reference evidence="6 7" key="1">
    <citation type="journal article" date="2017" name="Mol. Ecol.">
        <title>Comparative and population genomic landscape of Phellinus noxius: A hypervariable fungus causing root rot in trees.</title>
        <authorList>
            <person name="Chung C.L."/>
            <person name="Lee T.J."/>
            <person name="Akiba M."/>
            <person name="Lee H.H."/>
            <person name="Kuo T.H."/>
            <person name="Liu D."/>
            <person name="Ke H.M."/>
            <person name="Yokoi T."/>
            <person name="Roa M.B."/>
            <person name="Lu M.J."/>
            <person name="Chang Y.Y."/>
            <person name="Ann P.J."/>
            <person name="Tsai J.N."/>
            <person name="Chen C.Y."/>
            <person name="Tzean S.S."/>
            <person name="Ota Y."/>
            <person name="Hattori T."/>
            <person name="Sahashi N."/>
            <person name="Liou R.F."/>
            <person name="Kikuchi T."/>
            <person name="Tsai I.J."/>
        </authorList>
    </citation>
    <scope>NUCLEOTIDE SEQUENCE [LARGE SCALE GENOMIC DNA]</scope>
    <source>
        <strain evidence="6 7">FFPRI411160</strain>
    </source>
</reference>
<comment type="similarity">
    <text evidence="1">Belongs to the eIF2D family.</text>
</comment>
<dbReference type="PANTHER" id="PTHR12217:SF4">
    <property type="entry name" value="EUKARYOTIC TRANSLATION INITIATION FACTOR 2D"/>
    <property type="match status" value="1"/>
</dbReference>
<dbReference type="InterPro" id="IPR036877">
    <property type="entry name" value="SUI1_dom_sf"/>
</dbReference>
<dbReference type="InterPro" id="IPR057429">
    <property type="entry name" value="WH_eIF2D"/>
</dbReference>
<dbReference type="CDD" id="cd11608">
    <property type="entry name" value="eIF2D_C"/>
    <property type="match status" value="1"/>
</dbReference>
<dbReference type="InterPro" id="IPR039759">
    <property type="entry name" value="eIF2D_SUI1"/>
</dbReference>
<dbReference type="GO" id="GO:0003743">
    <property type="term" value="F:translation initiation factor activity"/>
    <property type="evidence" value="ECO:0007669"/>
    <property type="project" value="UniProtKB-KW"/>
</dbReference>
<dbReference type="InterPro" id="IPR036885">
    <property type="entry name" value="SWIB_MDM2_dom_sf"/>
</dbReference>
<dbReference type="GO" id="GO:0001731">
    <property type="term" value="P:formation of translation preinitiation complex"/>
    <property type="evidence" value="ECO:0007669"/>
    <property type="project" value="InterPro"/>
</dbReference>
<evidence type="ECO:0000313" key="6">
    <source>
        <dbReference type="EMBL" id="PAV15702.1"/>
    </source>
</evidence>
<dbReference type="InterPro" id="IPR003121">
    <property type="entry name" value="SWIB_MDM2_domain"/>
</dbReference>
<gene>
    <name evidence="6" type="ORF">PNOK_0856000</name>
</gene>
<dbReference type="PROSITE" id="PS51925">
    <property type="entry name" value="SWIB_MDM2"/>
    <property type="match status" value="1"/>
</dbReference>
<dbReference type="PROSITE" id="PS50296">
    <property type="entry name" value="SUI1"/>
    <property type="match status" value="1"/>
</dbReference>
<dbReference type="Proteomes" id="UP000217199">
    <property type="component" value="Unassembled WGS sequence"/>
</dbReference>
<feature type="region of interest" description="Disordered" evidence="3">
    <location>
        <begin position="198"/>
        <end position="264"/>
    </location>
</feature>
<evidence type="ECO:0000256" key="3">
    <source>
        <dbReference type="SAM" id="MobiDB-lite"/>
    </source>
</evidence>
<keyword evidence="6" id="KW-0648">Protein biosynthesis</keyword>
<dbReference type="EMBL" id="NBII01000009">
    <property type="protein sequence ID" value="PAV15702.1"/>
    <property type="molecule type" value="Genomic_DNA"/>
</dbReference>
<dbReference type="PANTHER" id="PTHR12217">
    <property type="entry name" value="EUKARYOTIC TRANSLATION INITIATION FACTOR 2D"/>
    <property type="match status" value="1"/>
</dbReference>
<feature type="domain" description="DM2" evidence="5">
    <location>
        <begin position="412"/>
        <end position="495"/>
    </location>
</feature>
<dbReference type="Gene3D" id="1.10.245.10">
    <property type="entry name" value="SWIB/MDM2 domain"/>
    <property type="match status" value="1"/>
</dbReference>
<feature type="compositionally biased region" description="Polar residues" evidence="3">
    <location>
        <begin position="243"/>
        <end position="258"/>
    </location>
</feature>
<dbReference type="InParanoid" id="A0A286U812"/>
<dbReference type="CDD" id="cd21156">
    <property type="entry name" value="PUA_eIF2d-like"/>
    <property type="match status" value="1"/>
</dbReference>
<dbReference type="Pfam" id="PF25304">
    <property type="entry name" value="WHD_eIF2D"/>
    <property type="match status" value="1"/>
</dbReference>
<keyword evidence="6" id="KW-0396">Initiation factor</keyword>
<comment type="caution">
    <text evidence="6">The sequence shown here is derived from an EMBL/GenBank/DDBJ whole genome shotgun (WGS) entry which is preliminary data.</text>
</comment>
<dbReference type="Pfam" id="PF17832">
    <property type="entry name" value="Pre-PUA"/>
    <property type="match status" value="1"/>
</dbReference>
<keyword evidence="7" id="KW-1185">Reference proteome</keyword>
<dbReference type="SUPFAM" id="SSF47592">
    <property type="entry name" value="SWIB/MDM2 domain"/>
    <property type="match status" value="1"/>
</dbReference>
<evidence type="ECO:0000313" key="7">
    <source>
        <dbReference type="Proteomes" id="UP000217199"/>
    </source>
</evidence>
<dbReference type="STRING" id="2282107.A0A286U812"/>
<proteinExistence type="inferred from homology"/>
<dbReference type="Gene3D" id="3.30.780.10">
    <property type="entry name" value="SUI1-like domain"/>
    <property type="match status" value="1"/>
</dbReference>
<name>A0A286U812_9AGAM</name>
<dbReference type="NCBIfam" id="TIGR00451">
    <property type="entry name" value="unchar_dom_2"/>
    <property type="match status" value="1"/>
</dbReference>
<dbReference type="CDD" id="cd11610">
    <property type="entry name" value="eIF2D_N"/>
    <property type="match status" value="1"/>
</dbReference>
<sequence length="607" mass="66595">MFKKALTDLKTSAPLKNSDRRKLKSRVVQEYLPNLSAGDASQVGDLLVPDGLQSIKFTSSAGTPGVAYLSADGEPLWFTLGKNSNADLIPTVYTLWKRPRLLPILTTPEAVIPVLQNGADLMSAGVVEIHTHTPSEPIALPEGRIVAISQYTRNALGAPLAVGTMATSSDSIMAENARGKAVKVLHIFKDKLWEMGKRGAPPEPISISDVDSSIQEPENTTEIEEGENPEKSEEKGEEESPVAAQSGSMPTSTSVNPQKSDDLAQPLLDPQEVSSILRKSLIQSLSTTLSTLPSSAFPLLATTFYTTYILPARPAYVPNSESTPIDIKHSSHKNLSAFLRAAEKEGLLRLKEPKGKGGKGGDVQVIGVNEQHPDVCEHIVYKTIGDADAKREKKEEREAKERGAVKEIVVTELWKPHQQSARLFEECKKETSIVYSRQDVIKTLNEYISTKELVNPHQQQFINIDDTLRAVLVTKGSEIPEFMKRNELSSLLLEKMQGWYRIEIEGKDTILKKGKLTSISVEVKIRQGRKACTLITGYEPFGIDADLFAEDLRRVCAGSTAISDVPGGKGKEVMVQGKHLKTVEKMLVERGVPQKWIVCADMTGKKK</sequence>
<dbReference type="InterPro" id="IPR039757">
    <property type="entry name" value="EIF2D"/>
</dbReference>
<dbReference type="SUPFAM" id="SSF55159">
    <property type="entry name" value="eIF1-like"/>
    <property type="match status" value="1"/>
</dbReference>
<dbReference type="Pfam" id="PF01253">
    <property type="entry name" value="SUI1"/>
    <property type="match status" value="1"/>
</dbReference>
<dbReference type="Pfam" id="PF26291">
    <property type="entry name" value="SWIB_eIF2D"/>
    <property type="match status" value="1"/>
</dbReference>
<evidence type="ECO:0000256" key="2">
    <source>
        <dbReference type="ARBA" id="ARBA00022490"/>
    </source>
</evidence>
<dbReference type="InterPro" id="IPR048248">
    <property type="entry name" value="PUA_eIF2d-like"/>
</dbReference>
<dbReference type="InterPro" id="IPR048247">
    <property type="entry name" value="eIF2D_N"/>
</dbReference>
<dbReference type="InterPro" id="IPR058886">
    <property type="entry name" value="SWIB_eIF2D"/>
</dbReference>
<dbReference type="InterPro" id="IPR015947">
    <property type="entry name" value="PUA-like_sf"/>
</dbReference>
<protein>
    <submittedName>
        <fullName evidence="6">Eukaryotic translation initiation factor SUI1 family</fullName>
    </submittedName>
</protein>
<dbReference type="InterPro" id="IPR001950">
    <property type="entry name" value="SUI1"/>
</dbReference>
<dbReference type="GO" id="GO:0003723">
    <property type="term" value="F:RNA binding"/>
    <property type="evidence" value="ECO:0007669"/>
    <property type="project" value="InterPro"/>
</dbReference>
<keyword evidence="2" id="KW-0963">Cytoplasm</keyword>
<accession>A0A286U812</accession>
<dbReference type="OrthoDB" id="199771at2759"/>
<dbReference type="PROSITE" id="PS50890">
    <property type="entry name" value="PUA"/>
    <property type="match status" value="1"/>
</dbReference>
<dbReference type="SUPFAM" id="SSF88697">
    <property type="entry name" value="PUA domain-like"/>
    <property type="match status" value="1"/>
</dbReference>
<organism evidence="6 7">
    <name type="scientific">Pyrrhoderma noxium</name>
    <dbReference type="NCBI Taxonomy" id="2282107"/>
    <lineage>
        <taxon>Eukaryota</taxon>
        <taxon>Fungi</taxon>
        <taxon>Dikarya</taxon>
        <taxon>Basidiomycota</taxon>
        <taxon>Agaricomycotina</taxon>
        <taxon>Agaricomycetes</taxon>
        <taxon>Hymenochaetales</taxon>
        <taxon>Hymenochaetaceae</taxon>
        <taxon>Pyrrhoderma</taxon>
    </lineage>
</organism>
<dbReference type="FunFam" id="3.30.780.10:FF:000008">
    <property type="entry name" value="eukaryotic translation initiation factor 2D"/>
    <property type="match status" value="1"/>
</dbReference>
<evidence type="ECO:0000259" key="4">
    <source>
        <dbReference type="PROSITE" id="PS50296"/>
    </source>
</evidence>
<dbReference type="InterPro" id="IPR041366">
    <property type="entry name" value="Pre-PUA"/>
</dbReference>
<dbReference type="Gene3D" id="3.10.400.20">
    <property type="match status" value="1"/>
</dbReference>